<comment type="caution">
    <text evidence="2">The sequence shown here is derived from an EMBL/GenBank/DDBJ whole genome shotgun (WGS) entry which is preliminary data.</text>
</comment>
<evidence type="ECO:0000256" key="1">
    <source>
        <dbReference type="SAM" id="SignalP"/>
    </source>
</evidence>
<accession>A0ABR0LNP4</accession>
<protein>
    <submittedName>
        <fullName evidence="2">Uncharacterized protein</fullName>
    </submittedName>
</protein>
<feature type="signal peptide" evidence="1">
    <location>
        <begin position="1"/>
        <end position="17"/>
    </location>
</feature>
<name>A0ABR0LNP4_9PEZI</name>
<sequence length="370" mass="38861">MKLSFLAAFGAVTAVLAQRPSNVSICDYYTTALLKTNTPANQYMLLTLLVNTAVIGNYTQPSNGVLVPGILNPNGMYNGTAVNLLPYFNGGLKSTNDGPTPPDCVNFLDGGGAAPLMMNMPANDTTSNQYFLLTHLYQYFGLLLGCSGYNKAGFPPYGGVASQYQVHRYMDLGPYELGYFITQVGLSAASFGVAQADINAAAGALTKTFAYKCSPPSTVAPEQGPQLNSICTDPMCPLDPNATCAAYPSGGTGTPPATCPMTMSSSSTMSSTTSSKMSMTTSVSSSMSMQTCPPASTVYMTKTETISCPSIKGCPSASIVSKKTKSHTMSCSSISKPMMTCSSATAVATATATKTKYCYKKQYEDGWDCE</sequence>
<gene>
    <name evidence="2" type="ORF">LTR16_003714</name>
</gene>
<dbReference type="EMBL" id="JAVRRA010016831">
    <property type="protein sequence ID" value="KAK5201129.1"/>
    <property type="molecule type" value="Genomic_DNA"/>
</dbReference>
<keyword evidence="1" id="KW-0732">Signal</keyword>
<dbReference type="Proteomes" id="UP001357485">
    <property type="component" value="Unassembled WGS sequence"/>
</dbReference>
<feature type="chain" id="PRO_5047484211" evidence="1">
    <location>
        <begin position="18"/>
        <end position="370"/>
    </location>
</feature>
<evidence type="ECO:0000313" key="2">
    <source>
        <dbReference type="EMBL" id="KAK5201129.1"/>
    </source>
</evidence>
<keyword evidence="3" id="KW-1185">Reference proteome</keyword>
<organism evidence="2 3">
    <name type="scientific">Cryomyces antarcticus</name>
    <dbReference type="NCBI Taxonomy" id="329879"/>
    <lineage>
        <taxon>Eukaryota</taxon>
        <taxon>Fungi</taxon>
        <taxon>Dikarya</taxon>
        <taxon>Ascomycota</taxon>
        <taxon>Pezizomycotina</taxon>
        <taxon>Dothideomycetes</taxon>
        <taxon>Dothideomycetes incertae sedis</taxon>
        <taxon>Cryomyces</taxon>
    </lineage>
</organism>
<proteinExistence type="predicted"/>
<reference evidence="2 3" key="1">
    <citation type="submission" date="2023-08" db="EMBL/GenBank/DDBJ databases">
        <title>Black Yeasts Isolated from many extreme environments.</title>
        <authorList>
            <person name="Coleine C."/>
            <person name="Stajich J.E."/>
            <person name="Selbmann L."/>
        </authorList>
    </citation>
    <scope>NUCLEOTIDE SEQUENCE [LARGE SCALE GENOMIC DNA]</scope>
    <source>
        <strain evidence="2 3">CCFEE 536</strain>
    </source>
</reference>
<evidence type="ECO:0000313" key="3">
    <source>
        <dbReference type="Proteomes" id="UP001357485"/>
    </source>
</evidence>